<dbReference type="KEGG" id="pfj:MYCFIDRAFT_80991"/>
<protein>
    <recommendedName>
        <fullName evidence="1">BTB domain-containing protein</fullName>
    </recommendedName>
</protein>
<dbReference type="RefSeq" id="XP_007929026.1">
    <property type="nucleotide sequence ID" value="XM_007930835.1"/>
</dbReference>
<dbReference type="PANTHER" id="PTHR47843:SF5">
    <property type="entry name" value="BTB_POZ DOMAIN PROTEIN"/>
    <property type="match status" value="1"/>
</dbReference>
<dbReference type="PANTHER" id="PTHR47843">
    <property type="entry name" value="BTB DOMAIN-CONTAINING PROTEIN-RELATED"/>
    <property type="match status" value="1"/>
</dbReference>
<name>M3AR59_PSEFD</name>
<dbReference type="GeneID" id="19341786"/>
<evidence type="ECO:0000313" key="3">
    <source>
        <dbReference type="Proteomes" id="UP000016932"/>
    </source>
</evidence>
<dbReference type="CDD" id="cd18186">
    <property type="entry name" value="BTB_POZ_ZBTB_KLHL-like"/>
    <property type="match status" value="2"/>
</dbReference>
<accession>M3AR59</accession>
<proteinExistence type="predicted"/>
<dbReference type="InterPro" id="IPR011333">
    <property type="entry name" value="SKP1/BTB/POZ_sf"/>
</dbReference>
<reference evidence="2 3" key="1">
    <citation type="journal article" date="2012" name="PLoS Pathog.">
        <title>Diverse lifestyles and strategies of plant pathogenesis encoded in the genomes of eighteen Dothideomycetes fungi.</title>
        <authorList>
            <person name="Ohm R.A."/>
            <person name="Feau N."/>
            <person name="Henrissat B."/>
            <person name="Schoch C.L."/>
            <person name="Horwitz B.A."/>
            <person name="Barry K.W."/>
            <person name="Condon B.J."/>
            <person name="Copeland A.C."/>
            <person name="Dhillon B."/>
            <person name="Glaser F."/>
            <person name="Hesse C.N."/>
            <person name="Kosti I."/>
            <person name="LaButti K."/>
            <person name="Lindquist E.A."/>
            <person name="Lucas S."/>
            <person name="Salamov A.A."/>
            <person name="Bradshaw R.E."/>
            <person name="Ciuffetti L."/>
            <person name="Hamelin R.C."/>
            <person name="Kema G.H.J."/>
            <person name="Lawrence C."/>
            <person name="Scott J.A."/>
            <person name="Spatafora J.W."/>
            <person name="Turgeon B.G."/>
            <person name="de Wit P.J.G.M."/>
            <person name="Zhong S."/>
            <person name="Goodwin S.B."/>
            <person name="Grigoriev I.V."/>
        </authorList>
    </citation>
    <scope>NUCLEOTIDE SEQUENCE [LARGE SCALE GENOMIC DNA]</scope>
    <source>
        <strain evidence="2 3">CIRAD86</strain>
    </source>
</reference>
<keyword evidence="3" id="KW-1185">Reference proteome</keyword>
<dbReference type="HOGENOM" id="CLU_693657_0_0_1"/>
<dbReference type="Pfam" id="PF00651">
    <property type="entry name" value="BTB"/>
    <property type="match status" value="1"/>
</dbReference>
<dbReference type="SMART" id="SM00225">
    <property type="entry name" value="BTB"/>
    <property type="match status" value="1"/>
</dbReference>
<feature type="non-terminal residue" evidence="2">
    <location>
        <position position="398"/>
    </location>
</feature>
<feature type="domain" description="BTB" evidence="1">
    <location>
        <begin position="164"/>
        <end position="223"/>
    </location>
</feature>
<dbReference type="SUPFAM" id="SSF54695">
    <property type="entry name" value="POZ domain"/>
    <property type="match status" value="2"/>
</dbReference>
<sequence>MEPPQVMELEPAMAAQARRKFYGDKRFSDFTVICHGTEYHVHRVLVATQSKWFEACCTAFKGEVEYGDDLSFIKGAVFAVYQQVELPESDRTLKTVVLEAWVSRRKIVYVESELRQLLKDVPEIKSMYEFLNPLRVRPDHCHAQRTMENLQAAAAASYGDDKFSDFIIVCDGKEYKVHRFIICAHSEYFKRVCTSAFMEASQQKIELKEDLPQAIKCMIEYFYKLDYDDFEGVPESRNEADNSDLPWIKEPQFAMQLNAYIYAVAEKYEVIGLKALALDKLKQQAARVDLSTFRRLAWTARTVYLDILLPEHDRSCHSLLVDVYLLHAGGVVAQSNFDIGVYLELISRRVPEFALNVATKLMSGFKRNRMWTQCPRCMKRQETVQSPTDNQDCSACQP</sequence>
<gene>
    <name evidence="2" type="ORF">MYCFIDRAFT_80991</name>
</gene>
<dbReference type="Proteomes" id="UP000016932">
    <property type="component" value="Unassembled WGS sequence"/>
</dbReference>
<dbReference type="OrthoDB" id="3650075at2759"/>
<dbReference type="AlphaFoldDB" id="M3AR59"/>
<dbReference type="Gene3D" id="3.30.710.10">
    <property type="entry name" value="Potassium Channel Kv1.1, Chain A"/>
    <property type="match status" value="2"/>
</dbReference>
<evidence type="ECO:0000259" key="1">
    <source>
        <dbReference type="PROSITE" id="PS50097"/>
    </source>
</evidence>
<dbReference type="eggNOG" id="ENOG502SQDU">
    <property type="taxonomic scope" value="Eukaryota"/>
</dbReference>
<dbReference type="VEuPathDB" id="FungiDB:MYCFIDRAFT_80991"/>
<organism evidence="2 3">
    <name type="scientific">Pseudocercospora fijiensis (strain CIRAD86)</name>
    <name type="common">Black leaf streak disease fungus</name>
    <name type="synonym">Mycosphaerella fijiensis</name>
    <dbReference type="NCBI Taxonomy" id="383855"/>
    <lineage>
        <taxon>Eukaryota</taxon>
        <taxon>Fungi</taxon>
        <taxon>Dikarya</taxon>
        <taxon>Ascomycota</taxon>
        <taxon>Pezizomycotina</taxon>
        <taxon>Dothideomycetes</taxon>
        <taxon>Dothideomycetidae</taxon>
        <taxon>Mycosphaerellales</taxon>
        <taxon>Mycosphaerellaceae</taxon>
        <taxon>Pseudocercospora</taxon>
    </lineage>
</organism>
<dbReference type="EMBL" id="KB446561">
    <property type="protein sequence ID" value="EME79922.1"/>
    <property type="molecule type" value="Genomic_DNA"/>
</dbReference>
<dbReference type="PROSITE" id="PS50097">
    <property type="entry name" value="BTB"/>
    <property type="match status" value="1"/>
</dbReference>
<dbReference type="InterPro" id="IPR000210">
    <property type="entry name" value="BTB/POZ_dom"/>
</dbReference>
<evidence type="ECO:0000313" key="2">
    <source>
        <dbReference type="EMBL" id="EME79922.1"/>
    </source>
</evidence>
<dbReference type="STRING" id="383855.M3AR59"/>